<keyword evidence="4 9" id="KW-0812">Transmembrane</keyword>
<dbReference type="InterPro" id="IPR006634">
    <property type="entry name" value="TLC-dom"/>
</dbReference>
<dbReference type="InterPro" id="IPR016447">
    <property type="entry name" value="Translocation_assoc_membrane"/>
</dbReference>
<dbReference type="PANTHER" id="PTHR12371">
    <property type="entry name" value="TRANSLOCATION ASSOCIATED MEMBRANE PROTEIN"/>
    <property type="match status" value="1"/>
</dbReference>
<evidence type="ECO:0000256" key="5">
    <source>
        <dbReference type="ARBA" id="ARBA00022927"/>
    </source>
</evidence>
<evidence type="ECO:0000259" key="12">
    <source>
        <dbReference type="PROSITE" id="PS50922"/>
    </source>
</evidence>
<reference evidence="13" key="2">
    <citation type="journal article" date="2021" name="Genome Biol. Evol.">
        <title>Developing a high-quality reference genome for a parasitic bivalve with doubly uniparental inheritance (Bivalvia: Unionida).</title>
        <authorList>
            <person name="Smith C.H."/>
        </authorList>
    </citation>
    <scope>NUCLEOTIDE SEQUENCE</scope>
    <source>
        <strain evidence="13">CHS0354</strain>
        <tissue evidence="13">Mantle</tissue>
    </source>
</reference>
<accession>A0AAE0TL34</accession>
<evidence type="ECO:0000256" key="11">
    <source>
        <dbReference type="SAM" id="Phobius"/>
    </source>
</evidence>
<feature type="domain" description="TLC" evidence="12">
    <location>
        <begin position="116"/>
        <end position="326"/>
    </location>
</feature>
<keyword evidence="5 8" id="KW-0653">Protein transport</keyword>
<feature type="transmembrane region" description="Helical" evidence="11">
    <location>
        <begin position="295"/>
        <end position="318"/>
    </location>
</feature>
<feature type="transmembrane region" description="Helical" evidence="11">
    <location>
        <begin position="250"/>
        <end position="275"/>
    </location>
</feature>
<gene>
    <name evidence="13" type="ORF">CHS0354_018074</name>
</gene>
<keyword evidence="7 9" id="KW-0472">Membrane</keyword>
<comment type="similarity">
    <text evidence="2 8">Belongs to the TRAM family.</text>
</comment>
<dbReference type="Pfam" id="PF03798">
    <property type="entry name" value="TRAM_LAG1_CLN8"/>
    <property type="match status" value="1"/>
</dbReference>
<dbReference type="AlphaFoldDB" id="A0AAE0TL34"/>
<dbReference type="Proteomes" id="UP001195483">
    <property type="component" value="Unassembled WGS sequence"/>
</dbReference>
<feature type="transmembrane region" description="Helical" evidence="11">
    <location>
        <begin position="195"/>
        <end position="211"/>
    </location>
</feature>
<evidence type="ECO:0000256" key="3">
    <source>
        <dbReference type="ARBA" id="ARBA00022448"/>
    </source>
</evidence>
<keyword evidence="8" id="KW-0811">Translocation</keyword>
<feature type="transmembrane region" description="Helical" evidence="11">
    <location>
        <begin position="217"/>
        <end position="238"/>
    </location>
</feature>
<evidence type="ECO:0000313" key="13">
    <source>
        <dbReference type="EMBL" id="KAK3611558.1"/>
    </source>
</evidence>
<keyword evidence="6 11" id="KW-1133">Transmembrane helix</keyword>
<reference evidence="13" key="3">
    <citation type="submission" date="2023-05" db="EMBL/GenBank/DDBJ databases">
        <authorList>
            <person name="Smith C.H."/>
        </authorList>
    </citation>
    <scope>NUCLEOTIDE SEQUENCE</scope>
    <source>
        <strain evidence="13">CHS0354</strain>
        <tissue evidence="13">Mantle</tissue>
    </source>
</reference>
<dbReference type="GO" id="GO:0005789">
    <property type="term" value="C:endoplasmic reticulum membrane"/>
    <property type="evidence" value="ECO:0007669"/>
    <property type="project" value="TreeGrafter"/>
</dbReference>
<dbReference type="PIRSF" id="PIRSF005449">
    <property type="entry name" value="Translocation_assoc_membrane"/>
    <property type="match status" value="1"/>
</dbReference>
<feature type="transmembrane region" description="Helical" evidence="11">
    <location>
        <begin position="82"/>
        <end position="101"/>
    </location>
</feature>
<evidence type="ECO:0000313" key="14">
    <source>
        <dbReference type="Proteomes" id="UP001195483"/>
    </source>
</evidence>
<protein>
    <recommendedName>
        <fullName evidence="8">Translocating chain-associated membrane protein</fullName>
    </recommendedName>
</protein>
<feature type="transmembrane region" description="Helical" evidence="11">
    <location>
        <begin position="161"/>
        <end position="183"/>
    </location>
</feature>
<feature type="region of interest" description="Disordered" evidence="10">
    <location>
        <begin position="330"/>
        <end position="373"/>
    </location>
</feature>
<evidence type="ECO:0000256" key="7">
    <source>
        <dbReference type="ARBA" id="ARBA00023136"/>
    </source>
</evidence>
<comment type="subcellular location">
    <subcellularLocation>
        <location evidence="1">Membrane</location>
        <topology evidence="1">Multi-pass membrane protein</topology>
    </subcellularLocation>
</comment>
<dbReference type="EMBL" id="JAEAOA010001119">
    <property type="protein sequence ID" value="KAK3611558.1"/>
    <property type="molecule type" value="Genomic_DNA"/>
</dbReference>
<dbReference type="GO" id="GO:0006616">
    <property type="term" value="P:SRP-dependent cotranslational protein targeting to membrane, translocation"/>
    <property type="evidence" value="ECO:0007669"/>
    <property type="project" value="InterPro"/>
</dbReference>
<evidence type="ECO:0000256" key="1">
    <source>
        <dbReference type="ARBA" id="ARBA00004141"/>
    </source>
</evidence>
<sequence length="373" mass="43351">MGVRRSNRNKNPPVFSHEFIIQNHADIVSCIAMVFVIGLMFQATSPVAALFVSMQHNVTLNDSNAVVDWTYYTYGLKDLFNVFFYSLICIVLHAVVQEYVLDKLNRKMHLSKVKHSKFNESGQLMAFYVISAVWGIDLIVRESFFNISQLWEGYPHANMPFLYKFYFIIQISYWIHSFPELYFQKLKKEEMPARIQYAILYLIFIVASFLLNFTRVALAMLVLHYIVEFVYHSARLVYFAEKTDIANTCFMVFNVLFVIVRLGTITLAVLTFWYGLVQSGQETLNFATGNFNTKIIRINCLAAVVFLQGWMMWNFIYFHLKRLREKSITSRKLKSPSKKKAKTPEEDISCLPEVDQNSAQQNGIRARSKAKAK</sequence>
<dbReference type="PANTHER" id="PTHR12371:SF11">
    <property type="entry name" value="TRANSLOCATING CHAIN-ASSOCIATED MEMBRANE PROTEIN"/>
    <property type="match status" value="1"/>
</dbReference>
<organism evidence="13 14">
    <name type="scientific">Potamilus streckersoni</name>
    <dbReference type="NCBI Taxonomy" id="2493646"/>
    <lineage>
        <taxon>Eukaryota</taxon>
        <taxon>Metazoa</taxon>
        <taxon>Spiralia</taxon>
        <taxon>Lophotrochozoa</taxon>
        <taxon>Mollusca</taxon>
        <taxon>Bivalvia</taxon>
        <taxon>Autobranchia</taxon>
        <taxon>Heteroconchia</taxon>
        <taxon>Palaeoheterodonta</taxon>
        <taxon>Unionida</taxon>
        <taxon>Unionoidea</taxon>
        <taxon>Unionidae</taxon>
        <taxon>Ambleminae</taxon>
        <taxon>Lampsilini</taxon>
        <taxon>Potamilus</taxon>
    </lineage>
</organism>
<feature type="transmembrane region" description="Helical" evidence="11">
    <location>
        <begin position="27"/>
        <end position="52"/>
    </location>
</feature>
<feature type="compositionally biased region" description="Basic residues" evidence="10">
    <location>
        <begin position="330"/>
        <end position="341"/>
    </location>
</feature>
<evidence type="ECO:0000256" key="8">
    <source>
        <dbReference type="PIRNR" id="PIRNR005449"/>
    </source>
</evidence>
<evidence type="ECO:0000256" key="6">
    <source>
        <dbReference type="ARBA" id="ARBA00022989"/>
    </source>
</evidence>
<dbReference type="SMART" id="SM00724">
    <property type="entry name" value="TLC"/>
    <property type="match status" value="1"/>
</dbReference>
<name>A0AAE0TL34_9BIVA</name>
<evidence type="ECO:0000256" key="4">
    <source>
        <dbReference type="ARBA" id="ARBA00022692"/>
    </source>
</evidence>
<keyword evidence="3 8" id="KW-0813">Transport</keyword>
<keyword evidence="14" id="KW-1185">Reference proteome</keyword>
<reference evidence="13" key="1">
    <citation type="journal article" date="2021" name="Genome Biol. Evol.">
        <title>A High-Quality Reference Genome for a Parasitic Bivalve with Doubly Uniparental Inheritance (Bivalvia: Unionida).</title>
        <authorList>
            <person name="Smith C.H."/>
        </authorList>
    </citation>
    <scope>NUCLEOTIDE SEQUENCE</scope>
    <source>
        <strain evidence="13">CHS0354</strain>
    </source>
</reference>
<proteinExistence type="inferred from homology"/>
<dbReference type="PROSITE" id="PS50922">
    <property type="entry name" value="TLC"/>
    <property type="match status" value="1"/>
</dbReference>
<evidence type="ECO:0000256" key="9">
    <source>
        <dbReference type="PROSITE-ProRule" id="PRU00205"/>
    </source>
</evidence>
<comment type="caution">
    <text evidence="13">The sequence shown here is derived from an EMBL/GenBank/DDBJ whole genome shotgun (WGS) entry which is preliminary data.</text>
</comment>
<dbReference type="GO" id="GO:0045048">
    <property type="term" value="P:protein insertion into ER membrane"/>
    <property type="evidence" value="ECO:0007669"/>
    <property type="project" value="TreeGrafter"/>
</dbReference>
<evidence type="ECO:0000256" key="2">
    <source>
        <dbReference type="ARBA" id="ARBA00005999"/>
    </source>
</evidence>
<evidence type="ECO:0000256" key="10">
    <source>
        <dbReference type="SAM" id="MobiDB-lite"/>
    </source>
</evidence>
<feature type="transmembrane region" description="Helical" evidence="11">
    <location>
        <begin position="122"/>
        <end position="141"/>
    </location>
</feature>